<dbReference type="AlphaFoldDB" id="A0A1F8C062"/>
<dbReference type="GO" id="GO:0005524">
    <property type="term" value="F:ATP binding"/>
    <property type="evidence" value="ECO:0007669"/>
    <property type="project" value="UniProtKB-UniRule"/>
</dbReference>
<sequence length="178" mass="19649">MPVYTKKGDKGTTGLFASTKQTWTIPKNSPRIRAIGGIDEINSFLGLCAAFIENQSVLEIVFEIQRDLFTIGSILAGAPLTFSASKVKKLEGKIDSMESVLPKLSNFILPGGSRAGALLHTARVVTRRAERELSHLAGREKVNAQIVKYVNRLSDFLFTLARKVNFDLGTPEKIWKSR</sequence>
<dbReference type="UniPathway" id="UPA00148">
    <property type="reaction ID" value="UER00233"/>
</dbReference>
<evidence type="ECO:0000313" key="6">
    <source>
        <dbReference type="EMBL" id="OGM69751.1"/>
    </source>
</evidence>
<reference evidence="6 7" key="1">
    <citation type="journal article" date="2016" name="Nat. Commun.">
        <title>Thousands of microbial genomes shed light on interconnected biogeochemical processes in an aquifer system.</title>
        <authorList>
            <person name="Anantharaman K."/>
            <person name="Brown C.T."/>
            <person name="Hug L.A."/>
            <person name="Sharon I."/>
            <person name="Castelle C.J."/>
            <person name="Probst A.J."/>
            <person name="Thomas B.C."/>
            <person name="Singh A."/>
            <person name="Wilkins M.J."/>
            <person name="Karaoz U."/>
            <person name="Brodie E.L."/>
            <person name="Williams K.H."/>
            <person name="Hubbard S.S."/>
            <person name="Banfield J.F."/>
        </authorList>
    </citation>
    <scope>NUCLEOTIDE SEQUENCE [LARGE SCALE GENOMIC DNA]</scope>
</reference>
<comment type="catalytic activity">
    <reaction evidence="4">
        <text>2 cob(II)alamin + reduced [electron-transfer flavoprotein] + 2 ATP = 2 adenosylcob(III)alamin + 2 triphosphate + oxidized [electron-transfer flavoprotein] + 3 H(+)</text>
        <dbReference type="Rhea" id="RHEA:28671"/>
        <dbReference type="Rhea" id="RHEA-COMP:10685"/>
        <dbReference type="Rhea" id="RHEA-COMP:10686"/>
        <dbReference type="ChEBI" id="CHEBI:15378"/>
        <dbReference type="ChEBI" id="CHEBI:16304"/>
        <dbReference type="ChEBI" id="CHEBI:18036"/>
        <dbReference type="ChEBI" id="CHEBI:18408"/>
        <dbReference type="ChEBI" id="CHEBI:30616"/>
        <dbReference type="ChEBI" id="CHEBI:57692"/>
        <dbReference type="ChEBI" id="CHEBI:58307"/>
        <dbReference type="EC" id="2.5.1.17"/>
    </reaction>
</comment>
<dbReference type="Pfam" id="PF01923">
    <property type="entry name" value="Cob_adeno_trans"/>
    <property type="match status" value="1"/>
</dbReference>
<feature type="domain" description="Cobalamin adenosyltransferase-like" evidence="5">
    <location>
        <begin position="3"/>
        <end position="164"/>
    </location>
</feature>
<dbReference type="PANTHER" id="PTHR12213:SF0">
    <property type="entry name" value="CORRINOID ADENOSYLTRANSFERASE MMAB"/>
    <property type="match status" value="1"/>
</dbReference>
<dbReference type="PANTHER" id="PTHR12213">
    <property type="entry name" value="CORRINOID ADENOSYLTRANSFERASE"/>
    <property type="match status" value="1"/>
</dbReference>
<dbReference type="GO" id="GO:0008817">
    <property type="term" value="F:corrinoid adenosyltransferase activity"/>
    <property type="evidence" value="ECO:0007669"/>
    <property type="project" value="UniProtKB-UniRule"/>
</dbReference>
<evidence type="ECO:0000256" key="3">
    <source>
        <dbReference type="ARBA" id="ARBA00022840"/>
    </source>
</evidence>
<comment type="caution">
    <text evidence="6">The sequence shown here is derived from an EMBL/GenBank/DDBJ whole genome shotgun (WGS) entry which is preliminary data.</text>
</comment>
<comment type="pathway">
    <text evidence="4">Cofactor biosynthesis; adenosylcobalamin biosynthesis; adenosylcobalamin from cob(II)yrinate a,c-diamide: step 2/7.</text>
</comment>
<dbReference type="EC" id="2.5.1.17" evidence="4"/>
<dbReference type="InterPro" id="IPR016030">
    <property type="entry name" value="CblAdoTrfase-like"/>
</dbReference>
<keyword evidence="2 4" id="KW-0547">Nucleotide-binding</keyword>
<dbReference type="Gene3D" id="1.20.1200.10">
    <property type="entry name" value="Cobalamin adenosyltransferase-like"/>
    <property type="match status" value="1"/>
</dbReference>
<protein>
    <recommendedName>
        <fullName evidence="4">Corrinoid adenosyltransferase</fullName>
        <ecNumber evidence="4">2.5.1.17</ecNumber>
    </recommendedName>
    <alternativeName>
        <fullName evidence="4">Cob(II)alamin adenosyltransferase</fullName>
    </alternativeName>
    <alternativeName>
        <fullName evidence="4">Cob(II)yrinic acid a,c-diamide adenosyltransferase</fullName>
    </alternativeName>
    <alternativeName>
        <fullName evidence="4">Cobinamide/cobalamin adenosyltransferase</fullName>
    </alternativeName>
</protein>
<name>A0A1F8C062_9BACT</name>
<dbReference type="EMBL" id="MGHL01000009">
    <property type="protein sequence ID" value="OGM69751.1"/>
    <property type="molecule type" value="Genomic_DNA"/>
</dbReference>
<comment type="similarity">
    <text evidence="4">Belongs to the Cob(I)alamin adenosyltransferase family.</text>
</comment>
<comment type="catalytic activity">
    <reaction evidence="4">
        <text>2 cob(II)yrinate a,c diamide + reduced [electron-transfer flavoprotein] + 2 ATP = 2 adenosylcob(III)yrinate a,c-diamide + 2 triphosphate + oxidized [electron-transfer flavoprotein] + 3 H(+)</text>
        <dbReference type="Rhea" id="RHEA:11528"/>
        <dbReference type="Rhea" id="RHEA-COMP:10685"/>
        <dbReference type="Rhea" id="RHEA-COMP:10686"/>
        <dbReference type="ChEBI" id="CHEBI:15378"/>
        <dbReference type="ChEBI" id="CHEBI:18036"/>
        <dbReference type="ChEBI" id="CHEBI:30616"/>
        <dbReference type="ChEBI" id="CHEBI:57692"/>
        <dbReference type="ChEBI" id="CHEBI:58307"/>
        <dbReference type="ChEBI" id="CHEBI:58503"/>
        <dbReference type="ChEBI" id="CHEBI:58537"/>
        <dbReference type="EC" id="2.5.1.17"/>
    </reaction>
</comment>
<keyword evidence="3 4" id="KW-0067">ATP-binding</keyword>
<evidence type="ECO:0000313" key="7">
    <source>
        <dbReference type="Proteomes" id="UP000178429"/>
    </source>
</evidence>
<evidence type="ECO:0000256" key="4">
    <source>
        <dbReference type="RuleBase" id="RU366026"/>
    </source>
</evidence>
<accession>A0A1F8C062</accession>
<dbReference type="SUPFAM" id="SSF89028">
    <property type="entry name" value="Cobalamin adenosyltransferase-like"/>
    <property type="match status" value="1"/>
</dbReference>
<dbReference type="Proteomes" id="UP000178429">
    <property type="component" value="Unassembled WGS sequence"/>
</dbReference>
<dbReference type="InterPro" id="IPR036451">
    <property type="entry name" value="CblAdoTrfase-like_sf"/>
</dbReference>
<evidence type="ECO:0000256" key="1">
    <source>
        <dbReference type="ARBA" id="ARBA00022679"/>
    </source>
</evidence>
<keyword evidence="4" id="KW-0169">Cobalamin biosynthesis</keyword>
<gene>
    <name evidence="6" type="ORF">A2975_02795</name>
</gene>
<dbReference type="InterPro" id="IPR029499">
    <property type="entry name" value="PduO-typ"/>
</dbReference>
<dbReference type="STRING" id="1802525.A2975_02795"/>
<proteinExistence type="inferred from homology"/>
<evidence type="ECO:0000259" key="5">
    <source>
        <dbReference type="Pfam" id="PF01923"/>
    </source>
</evidence>
<organism evidence="6 7">
    <name type="scientific">Candidatus Woesebacteria bacterium RIFCSPLOWO2_01_FULL_44_14</name>
    <dbReference type="NCBI Taxonomy" id="1802525"/>
    <lineage>
        <taxon>Bacteria</taxon>
        <taxon>Candidatus Woeseibacteriota</taxon>
    </lineage>
</organism>
<evidence type="ECO:0000256" key="2">
    <source>
        <dbReference type="ARBA" id="ARBA00022741"/>
    </source>
</evidence>
<dbReference type="NCBIfam" id="TIGR00636">
    <property type="entry name" value="PduO_Nterm"/>
    <property type="match status" value="1"/>
</dbReference>
<keyword evidence="1 4" id="KW-0808">Transferase</keyword>
<dbReference type="GO" id="GO:0009236">
    <property type="term" value="P:cobalamin biosynthetic process"/>
    <property type="evidence" value="ECO:0007669"/>
    <property type="project" value="UniProtKB-UniRule"/>
</dbReference>